<dbReference type="EMBL" id="FNBO01000011">
    <property type="protein sequence ID" value="SDF94907.1"/>
    <property type="molecule type" value="Genomic_DNA"/>
</dbReference>
<dbReference type="AlphaFoldDB" id="A0A1G7Q8I8"/>
<dbReference type="InterPro" id="IPR036890">
    <property type="entry name" value="HATPase_C_sf"/>
</dbReference>
<gene>
    <name evidence="1" type="ORF">SAMN04488067_11187</name>
</gene>
<evidence type="ECO:0000313" key="2">
    <source>
        <dbReference type="Proteomes" id="UP000324020"/>
    </source>
</evidence>
<dbReference type="RefSeq" id="WP_149799359.1">
    <property type="nucleotide sequence ID" value="NZ_FNBO01000011.1"/>
</dbReference>
<proteinExistence type="predicted"/>
<organism evidence="1 2">
    <name type="scientific">Halorubrum xinjiangense</name>
    <dbReference type="NCBI Taxonomy" id="261291"/>
    <lineage>
        <taxon>Archaea</taxon>
        <taxon>Methanobacteriati</taxon>
        <taxon>Methanobacteriota</taxon>
        <taxon>Stenosarchaea group</taxon>
        <taxon>Halobacteria</taxon>
        <taxon>Halobacteriales</taxon>
        <taxon>Haloferacaceae</taxon>
        <taxon>Halorubrum</taxon>
    </lineage>
</organism>
<accession>A0A1G7Q8I8</accession>
<evidence type="ECO:0000313" key="1">
    <source>
        <dbReference type="EMBL" id="SDF94907.1"/>
    </source>
</evidence>
<name>A0A1G7Q8I8_9EURY</name>
<dbReference type="SUPFAM" id="SSF55874">
    <property type="entry name" value="ATPase domain of HSP90 chaperone/DNA topoisomerase II/histidine kinase"/>
    <property type="match status" value="1"/>
</dbReference>
<evidence type="ECO:0008006" key="3">
    <source>
        <dbReference type="Google" id="ProtNLM"/>
    </source>
</evidence>
<dbReference type="Proteomes" id="UP000324020">
    <property type="component" value="Unassembled WGS sequence"/>
</dbReference>
<keyword evidence="2" id="KW-1185">Reference proteome</keyword>
<reference evidence="1 2" key="1">
    <citation type="submission" date="2016-10" db="EMBL/GenBank/DDBJ databases">
        <authorList>
            <person name="Varghese N."/>
            <person name="Submissions S."/>
        </authorList>
    </citation>
    <scope>NUCLEOTIDE SEQUENCE [LARGE SCALE GENOMIC DNA]</scope>
    <source>
        <strain evidence="1 2">CGMCC 1.3527</strain>
    </source>
</reference>
<sequence>MPSQTGLDVTPDEQQLWEGIGGHFDSFTQVICEFVDNSVANFEGNETTGTQVVVTFDKVNEDEVIVGIEDTGTGIVDFEPALRLGDRSVGDAPLNEHGFGLKHALASADPDNNSWEIYTRTEEEFDDGQFRKVTSPYHFNLSSQTSSTGNETWPGQFNGSGTFIRFTSSMSFFNTIQQGVRGSAGFSRCIEYLREDLGHTYAGVIQDGRVSISLQFDGQNKRVEAVEPIWEGYYDPKVGTETLDLGGGQVEVEYEFGEMKESDYAKYYQRNMSTSGVEIRVNGRVLATNLFPEIWRKERHNLYNHFLAIINLKSDRLERLPTTRTAKNGIRSGDEKLEQLFEWIRNIHPQPQKKLTGSISEKELVRELSDKKETHLPQTSRVETEFEVYDTIDSPVPVDLYVFDGHEVTIYEAKKNTAGAQSVYQLLMYWDGATADGNPPDTGVLIASEFSPGVEILLEELNSKTDNEGNEYNFVKKTWQNEGVDYPDE</sequence>
<dbReference type="Gene3D" id="3.30.565.10">
    <property type="entry name" value="Histidine kinase-like ATPase, C-terminal domain"/>
    <property type="match status" value="1"/>
</dbReference>
<dbReference type="OrthoDB" id="387572at2157"/>
<protein>
    <recommendedName>
        <fullName evidence="3">Histidine kinase-, DNA gyrase B-, and HSP90-like ATPase</fullName>
    </recommendedName>
</protein>